<dbReference type="InterPro" id="IPR011109">
    <property type="entry name" value="DNA_bind_recombinase_dom"/>
</dbReference>
<evidence type="ECO:0000259" key="5">
    <source>
        <dbReference type="Pfam" id="PF13408"/>
    </source>
</evidence>
<feature type="domain" description="Recombinase zinc beta ribbon" evidence="5">
    <location>
        <begin position="71"/>
        <end position="129"/>
    </location>
</feature>
<dbReference type="Gene3D" id="3.90.1750.20">
    <property type="entry name" value="Putative Large Serine Recombinase, Chain B, Domain 2"/>
    <property type="match status" value="1"/>
</dbReference>
<evidence type="ECO:0008006" key="8">
    <source>
        <dbReference type="Google" id="ProtNLM"/>
    </source>
</evidence>
<dbReference type="Pfam" id="PF13408">
    <property type="entry name" value="Zn_ribbon_recom"/>
    <property type="match status" value="1"/>
</dbReference>
<dbReference type="Proteomes" id="UP000216752">
    <property type="component" value="Chromosome"/>
</dbReference>
<gene>
    <name evidence="6" type="ORF">SPSIL_038960</name>
</gene>
<dbReference type="PANTHER" id="PTHR30461">
    <property type="entry name" value="DNA-INVERTASE FROM LAMBDOID PROPHAGE"/>
    <property type="match status" value="1"/>
</dbReference>
<protein>
    <recommendedName>
        <fullName evidence="8">Recombinase</fullName>
    </recommendedName>
</protein>
<dbReference type="InterPro" id="IPR050639">
    <property type="entry name" value="SSR_resolvase"/>
</dbReference>
<accession>A0ABZ3IQE4</accession>
<organism evidence="6 7">
    <name type="scientific">Sporomusa silvacetica DSM 10669</name>
    <dbReference type="NCBI Taxonomy" id="1123289"/>
    <lineage>
        <taxon>Bacteria</taxon>
        <taxon>Bacillati</taxon>
        <taxon>Bacillota</taxon>
        <taxon>Negativicutes</taxon>
        <taxon>Selenomonadales</taxon>
        <taxon>Sporomusaceae</taxon>
        <taxon>Sporomusa</taxon>
    </lineage>
</organism>
<name>A0ABZ3IQE4_9FIRM</name>
<reference evidence="6" key="1">
    <citation type="submission" date="2024-05" db="EMBL/GenBank/DDBJ databases">
        <title>Isolation and characterization of Sporomusa carbonis sp. nov., a carboxydotrophic hydrogenogen in the genus of Sporomusa isolated from a charcoal burning pile.</title>
        <authorList>
            <person name="Boeer T."/>
            <person name="Rosenbaum F."/>
            <person name="Eysell L."/>
            <person name="Mueller V."/>
            <person name="Daniel R."/>
            <person name="Poehlein A."/>
        </authorList>
    </citation>
    <scope>NUCLEOTIDE SEQUENCE [LARGE SCALE GENOMIC DNA]</scope>
    <source>
        <strain evidence="6">DSM 10669</strain>
    </source>
</reference>
<feature type="domain" description="Recombinase" evidence="4">
    <location>
        <begin position="1"/>
        <end position="58"/>
    </location>
</feature>
<dbReference type="PANTHER" id="PTHR30461:SF2">
    <property type="entry name" value="SERINE RECOMBINASE PINE-RELATED"/>
    <property type="match status" value="1"/>
</dbReference>
<dbReference type="InterPro" id="IPR038109">
    <property type="entry name" value="DNA_bind_recomb_sf"/>
</dbReference>
<evidence type="ECO:0000313" key="6">
    <source>
        <dbReference type="EMBL" id="XFO67677.1"/>
    </source>
</evidence>
<sequence length="281" mass="32141">MLMNKKYIGIYTFGRVSGGHSEKRNSHRNSENVIELEGKLPAIIDVETFNLVQSQFTKHAPGSYTAKEIYYLSGLIHCGECGAAMSGSRVTSRGNKYSYYRCDHQQRNNSCGNARIKKDDIEKLVFDYVTERFSAENIPILTQSINQAIAESSKESIQELDALQHNKQDLTRKINNLVSAIEETGLNPIIKEKLAENQARLNEVENQIQQVSQRYAYRNMTSEQVTAILQSFSLKEKDPDEVRDILRTVIESVIVKQNEIEVIFRFALEWWRRSSSNPCPL</sequence>
<evidence type="ECO:0000256" key="1">
    <source>
        <dbReference type="ARBA" id="ARBA00023125"/>
    </source>
</evidence>
<keyword evidence="1" id="KW-0238">DNA-binding</keyword>
<proteinExistence type="predicted"/>
<evidence type="ECO:0000259" key="4">
    <source>
        <dbReference type="Pfam" id="PF07508"/>
    </source>
</evidence>
<keyword evidence="2" id="KW-0233">DNA recombination</keyword>
<evidence type="ECO:0000256" key="2">
    <source>
        <dbReference type="ARBA" id="ARBA00023172"/>
    </source>
</evidence>
<evidence type="ECO:0000313" key="7">
    <source>
        <dbReference type="Proteomes" id="UP000216752"/>
    </source>
</evidence>
<dbReference type="InterPro" id="IPR025827">
    <property type="entry name" value="Zn_ribbon_recom_dom"/>
</dbReference>
<dbReference type="EMBL" id="CP155573">
    <property type="protein sequence ID" value="XFO67677.1"/>
    <property type="molecule type" value="Genomic_DNA"/>
</dbReference>
<evidence type="ECO:0000256" key="3">
    <source>
        <dbReference type="SAM" id="Coils"/>
    </source>
</evidence>
<feature type="coiled-coil region" evidence="3">
    <location>
        <begin position="153"/>
        <end position="214"/>
    </location>
</feature>
<keyword evidence="7" id="KW-1185">Reference proteome</keyword>
<dbReference type="Pfam" id="PF07508">
    <property type="entry name" value="Recombinase"/>
    <property type="match status" value="1"/>
</dbReference>
<keyword evidence="3" id="KW-0175">Coiled coil</keyword>